<evidence type="ECO:0000256" key="5">
    <source>
        <dbReference type="ARBA" id="ARBA00022695"/>
    </source>
</evidence>
<evidence type="ECO:0000256" key="18">
    <source>
        <dbReference type="PIRSR" id="PIRSR606309-2"/>
    </source>
</evidence>
<name>A0A317E3E2_9PROT</name>
<evidence type="ECO:0000256" key="10">
    <source>
        <dbReference type="ARBA" id="ARBA00022839"/>
    </source>
</evidence>
<evidence type="ECO:0000313" key="23">
    <source>
        <dbReference type="Proteomes" id="UP000246077"/>
    </source>
</evidence>
<keyword evidence="13 19" id="KW-0464">Manganese</keyword>
<evidence type="ECO:0000256" key="20">
    <source>
        <dbReference type="RuleBase" id="RU364087"/>
    </source>
</evidence>
<keyword evidence="4 20" id="KW-0808">Transferase</keyword>
<dbReference type="CDD" id="cd06131">
    <property type="entry name" value="DNA_pol_III_epsilon_Ecoli_like"/>
    <property type="match status" value="1"/>
</dbReference>
<dbReference type="FunFam" id="3.30.420.10:FF:000012">
    <property type="entry name" value="DNA polymerase III subunit epsilon"/>
    <property type="match status" value="1"/>
</dbReference>
<organism evidence="22 23">
    <name type="scientific">Zavarzinia compransoris</name>
    <dbReference type="NCBI Taxonomy" id="1264899"/>
    <lineage>
        <taxon>Bacteria</taxon>
        <taxon>Pseudomonadati</taxon>
        <taxon>Pseudomonadota</taxon>
        <taxon>Alphaproteobacteria</taxon>
        <taxon>Rhodospirillales</taxon>
        <taxon>Zavarziniaceae</taxon>
        <taxon>Zavarzinia</taxon>
    </lineage>
</organism>
<comment type="subunit">
    <text evidence="15 20">DNA polymerase III contains a core (composed of alpha, epsilon and theta chains) that associates with a tau subunit. This core dimerizes to form the POLIII' complex. PolIII' associates with the gamma complex (composed of gamma, delta, delta', psi and chi chains) and with the beta chain to form the complete DNA polymerase III complex.</text>
</comment>
<dbReference type="GO" id="GO:0003677">
    <property type="term" value="F:DNA binding"/>
    <property type="evidence" value="ECO:0007669"/>
    <property type="project" value="InterPro"/>
</dbReference>
<evidence type="ECO:0000256" key="16">
    <source>
        <dbReference type="ARBA" id="ARBA00049244"/>
    </source>
</evidence>
<evidence type="ECO:0000256" key="6">
    <source>
        <dbReference type="ARBA" id="ARBA00022705"/>
    </source>
</evidence>
<dbReference type="Pfam" id="PF00929">
    <property type="entry name" value="RNase_T"/>
    <property type="match status" value="1"/>
</dbReference>
<dbReference type="EMBL" id="QGLF01000003">
    <property type="protein sequence ID" value="PWR20666.1"/>
    <property type="molecule type" value="Genomic_DNA"/>
</dbReference>
<dbReference type="GO" id="GO:0003887">
    <property type="term" value="F:DNA-directed DNA polymerase activity"/>
    <property type="evidence" value="ECO:0007669"/>
    <property type="project" value="UniProtKB-KW"/>
</dbReference>
<protein>
    <recommendedName>
        <fullName evidence="3 20">DNA polymerase III subunit epsilon</fullName>
        <ecNumber evidence="2 20">2.7.7.7</ecNumber>
    </recommendedName>
</protein>
<sequence>MREIVLDTETTGFEFNNGDRIVEIGCVELMNHVPTGRTYQVYVNPEREMSEGARNVTGLTDEFLADKPLFAAVADDFLAFIGDAPFVIHNAAFDIGFLNAELARLGREGFPMERATDTVLIARRKFPGAPASLDALCKRFDVDLSKRGKHGALLDCELLAAVYLELVGGRQQGFSLTRSSLARAGAREREIRPPRPHEPTAEEAAAHAAMIGEIKNALWTAD</sequence>
<feature type="binding site" evidence="19">
    <location>
        <position position="7"/>
    </location>
    <ligand>
        <name>a divalent metal cation</name>
        <dbReference type="ChEBI" id="CHEBI:60240"/>
        <label>1</label>
        <note>catalytic</note>
    </ligand>
</feature>
<accession>A0A317E3E2</accession>
<keyword evidence="11 19" id="KW-0460">Magnesium</keyword>
<dbReference type="InterPro" id="IPR012337">
    <property type="entry name" value="RNaseH-like_sf"/>
</dbReference>
<feature type="binding site" evidence="19">
    <location>
        <position position="9"/>
    </location>
    <ligand>
        <name>a divalent metal cation</name>
        <dbReference type="ChEBI" id="CHEBI:60240"/>
        <label>1</label>
        <note>catalytic</note>
    </ligand>
</feature>
<evidence type="ECO:0000256" key="1">
    <source>
        <dbReference type="ARBA" id="ARBA00001936"/>
    </source>
</evidence>
<evidence type="ECO:0000256" key="12">
    <source>
        <dbReference type="ARBA" id="ARBA00022932"/>
    </source>
</evidence>
<dbReference type="PANTHER" id="PTHR30231:SF41">
    <property type="entry name" value="DNA POLYMERASE III SUBUNIT EPSILON"/>
    <property type="match status" value="1"/>
</dbReference>
<evidence type="ECO:0000256" key="3">
    <source>
        <dbReference type="ARBA" id="ARBA00020352"/>
    </source>
</evidence>
<feature type="domain" description="Exonuclease" evidence="21">
    <location>
        <begin position="2"/>
        <end position="172"/>
    </location>
</feature>
<gene>
    <name evidence="20 22" type="primary">dnaQ</name>
    <name evidence="22" type="ORF">DKG75_11740</name>
</gene>
<evidence type="ECO:0000256" key="14">
    <source>
        <dbReference type="ARBA" id="ARBA00025483"/>
    </source>
</evidence>
<dbReference type="NCBIfam" id="TIGR01406">
    <property type="entry name" value="dnaQ_proteo"/>
    <property type="match status" value="1"/>
</dbReference>
<dbReference type="OrthoDB" id="9804290at2"/>
<dbReference type="Gene3D" id="3.30.420.10">
    <property type="entry name" value="Ribonuclease H-like superfamily/Ribonuclease H"/>
    <property type="match status" value="1"/>
</dbReference>
<evidence type="ECO:0000313" key="22">
    <source>
        <dbReference type="EMBL" id="PWR20666.1"/>
    </source>
</evidence>
<dbReference type="PANTHER" id="PTHR30231">
    <property type="entry name" value="DNA POLYMERASE III SUBUNIT EPSILON"/>
    <property type="match status" value="1"/>
</dbReference>
<dbReference type="InterPro" id="IPR006309">
    <property type="entry name" value="DnaQ_proteo"/>
</dbReference>
<dbReference type="GO" id="GO:0008408">
    <property type="term" value="F:3'-5' exonuclease activity"/>
    <property type="evidence" value="ECO:0007669"/>
    <property type="project" value="TreeGrafter"/>
</dbReference>
<comment type="cofactor">
    <cofactor evidence="19">
        <name>Mg(2+)</name>
        <dbReference type="ChEBI" id="CHEBI:18420"/>
    </cofactor>
    <cofactor evidence="19">
        <name>Mn(2+)</name>
        <dbReference type="ChEBI" id="CHEBI:29035"/>
    </cofactor>
    <text evidence="19">Binds 2 divalent metal cations. Magnesium or manganese.</text>
</comment>
<dbReference type="Proteomes" id="UP000246077">
    <property type="component" value="Unassembled WGS sequence"/>
</dbReference>
<dbReference type="SMART" id="SM00479">
    <property type="entry name" value="EXOIII"/>
    <property type="match status" value="1"/>
</dbReference>
<evidence type="ECO:0000256" key="13">
    <source>
        <dbReference type="ARBA" id="ARBA00023211"/>
    </source>
</evidence>
<keyword evidence="5 20" id="KW-0548">Nucleotidyltransferase</keyword>
<keyword evidence="10 20" id="KW-0269">Exonuclease</keyword>
<keyword evidence="12 20" id="KW-0239">DNA-directed DNA polymerase</keyword>
<evidence type="ECO:0000256" key="17">
    <source>
        <dbReference type="PIRSR" id="PIRSR606309-1"/>
    </source>
</evidence>
<evidence type="ECO:0000256" key="8">
    <source>
        <dbReference type="ARBA" id="ARBA00022723"/>
    </source>
</evidence>
<dbReference type="NCBIfam" id="NF004316">
    <property type="entry name" value="PRK05711.1"/>
    <property type="match status" value="1"/>
</dbReference>
<evidence type="ECO:0000256" key="7">
    <source>
        <dbReference type="ARBA" id="ARBA00022722"/>
    </source>
</evidence>
<evidence type="ECO:0000259" key="21">
    <source>
        <dbReference type="SMART" id="SM00479"/>
    </source>
</evidence>
<dbReference type="GO" id="GO:0005829">
    <property type="term" value="C:cytosol"/>
    <property type="evidence" value="ECO:0007669"/>
    <property type="project" value="TreeGrafter"/>
</dbReference>
<feature type="binding site" evidence="18">
    <location>
        <position position="7"/>
    </location>
    <ligand>
        <name>substrate</name>
    </ligand>
</feature>
<keyword evidence="8 19" id="KW-0479">Metal-binding</keyword>
<evidence type="ECO:0000256" key="15">
    <source>
        <dbReference type="ARBA" id="ARBA00026073"/>
    </source>
</evidence>
<feature type="active site" description="Proton acceptor" evidence="17">
    <location>
        <position position="150"/>
    </location>
</feature>
<evidence type="ECO:0000256" key="9">
    <source>
        <dbReference type="ARBA" id="ARBA00022801"/>
    </source>
</evidence>
<dbReference type="InterPro" id="IPR013520">
    <property type="entry name" value="Ribonucl_H"/>
</dbReference>
<comment type="catalytic activity">
    <reaction evidence="16 20">
        <text>DNA(n) + a 2'-deoxyribonucleoside 5'-triphosphate = DNA(n+1) + diphosphate</text>
        <dbReference type="Rhea" id="RHEA:22508"/>
        <dbReference type="Rhea" id="RHEA-COMP:17339"/>
        <dbReference type="Rhea" id="RHEA-COMP:17340"/>
        <dbReference type="ChEBI" id="CHEBI:33019"/>
        <dbReference type="ChEBI" id="CHEBI:61560"/>
        <dbReference type="ChEBI" id="CHEBI:173112"/>
        <dbReference type="EC" id="2.7.7.7"/>
    </reaction>
</comment>
<keyword evidence="23" id="KW-1185">Reference proteome</keyword>
<keyword evidence="7 20" id="KW-0540">Nuclease</keyword>
<keyword evidence="6 20" id="KW-0235">DNA replication</keyword>
<proteinExistence type="predicted"/>
<feature type="binding site" evidence="18">
    <location>
        <position position="9"/>
    </location>
    <ligand>
        <name>substrate</name>
    </ligand>
</feature>
<dbReference type="InterPro" id="IPR036397">
    <property type="entry name" value="RNaseH_sf"/>
</dbReference>
<evidence type="ECO:0000256" key="19">
    <source>
        <dbReference type="PIRSR" id="PIRSR606309-3"/>
    </source>
</evidence>
<dbReference type="GO" id="GO:0046872">
    <property type="term" value="F:metal ion binding"/>
    <property type="evidence" value="ECO:0007669"/>
    <property type="project" value="UniProtKB-KW"/>
</dbReference>
<dbReference type="SUPFAM" id="SSF53098">
    <property type="entry name" value="Ribonuclease H-like"/>
    <property type="match status" value="1"/>
</dbReference>
<feature type="binding site" evidence="19">
    <location>
        <position position="155"/>
    </location>
    <ligand>
        <name>a divalent metal cation</name>
        <dbReference type="ChEBI" id="CHEBI:60240"/>
        <label>1</label>
        <note>catalytic</note>
    </ligand>
</feature>
<evidence type="ECO:0000256" key="11">
    <source>
        <dbReference type="ARBA" id="ARBA00022842"/>
    </source>
</evidence>
<dbReference type="EC" id="2.7.7.7" evidence="2 20"/>
<dbReference type="NCBIfam" id="TIGR00573">
    <property type="entry name" value="dnaq"/>
    <property type="match status" value="1"/>
</dbReference>
<dbReference type="RefSeq" id="WP_109921310.1">
    <property type="nucleotide sequence ID" value="NZ_QGLF01000003.1"/>
</dbReference>
<reference evidence="23" key="1">
    <citation type="submission" date="2018-05" db="EMBL/GenBank/DDBJ databases">
        <title>Zavarzinia sp. HR-AS.</title>
        <authorList>
            <person name="Lee Y."/>
            <person name="Jeon C.O."/>
        </authorList>
    </citation>
    <scope>NUCLEOTIDE SEQUENCE [LARGE SCALE GENOMIC DNA]</scope>
    <source>
        <strain evidence="23">DSM 1231</strain>
    </source>
</reference>
<comment type="caution">
    <text evidence="22">The sequence shown here is derived from an EMBL/GenBank/DDBJ whole genome shotgun (WGS) entry which is preliminary data.</text>
</comment>
<evidence type="ECO:0000256" key="2">
    <source>
        <dbReference type="ARBA" id="ARBA00012417"/>
    </source>
</evidence>
<dbReference type="AlphaFoldDB" id="A0A317E3E2"/>
<evidence type="ECO:0000256" key="4">
    <source>
        <dbReference type="ARBA" id="ARBA00022679"/>
    </source>
</evidence>
<keyword evidence="9 20" id="KW-0378">Hydrolase</keyword>
<feature type="binding site" evidence="18">
    <location>
        <position position="155"/>
    </location>
    <ligand>
        <name>substrate</name>
    </ligand>
</feature>
<comment type="function">
    <text evidence="14 20">DNA polymerase III is a complex, multichain enzyme responsible for most of the replicative synthesis in bacteria. The epsilon subunit contain the editing function and is a proofreading 3'-5' exonuclease.</text>
</comment>
<comment type="cofactor">
    <cofactor evidence="1 20">
        <name>Mn(2+)</name>
        <dbReference type="ChEBI" id="CHEBI:29035"/>
    </cofactor>
</comment>
<dbReference type="InterPro" id="IPR006054">
    <property type="entry name" value="DnaQ"/>
</dbReference>
<dbReference type="GO" id="GO:0045004">
    <property type="term" value="P:DNA replication proofreading"/>
    <property type="evidence" value="ECO:0007669"/>
    <property type="project" value="TreeGrafter"/>
</dbReference>